<keyword evidence="1" id="KW-0805">Transcription regulation</keyword>
<keyword evidence="6" id="KW-1185">Reference proteome</keyword>
<protein>
    <submittedName>
        <fullName evidence="5">Metalloregulator ArsR/SmtB family transcription factor</fullName>
    </submittedName>
</protein>
<evidence type="ECO:0000256" key="1">
    <source>
        <dbReference type="ARBA" id="ARBA00023015"/>
    </source>
</evidence>
<dbReference type="Proteomes" id="UP001147653">
    <property type="component" value="Unassembled WGS sequence"/>
</dbReference>
<dbReference type="InterPro" id="IPR001845">
    <property type="entry name" value="HTH_ArsR_DNA-bd_dom"/>
</dbReference>
<dbReference type="Pfam" id="PF12840">
    <property type="entry name" value="HTH_20"/>
    <property type="match status" value="1"/>
</dbReference>
<dbReference type="InterPro" id="IPR051011">
    <property type="entry name" value="Metal_resp_trans_reg"/>
</dbReference>
<organism evidence="5 6">
    <name type="scientific">Solirubrobacter phytolaccae</name>
    <dbReference type="NCBI Taxonomy" id="1404360"/>
    <lineage>
        <taxon>Bacteria</taxon>
        <taxon>Bacillati</taxon>
        <taxon>Actinomycetota</taxon>
        <taxon>Thermoleophilia</taxon>
        <taxon>Solirubrobacterales</taxon>
        <taxon>Solirubrobacteraceae</taxon>
        <taxon>Solirubrobacter</taxon>
    </lineage>
</organism>
<dbReference type="SUPFAM" id="SSF46785">
    <property type="entry name" value="Winged helix' DNA-binding domain"/>
    <property type="match status" value="1"/>
</dbReference>
<dbReference type="PRINTS" id="PR00778">
    <property type="entry name" value="HTHARSR"/>
</dbReference>
<dbReference type="AlphaFoldDB" id="A0A9X3N4W2"/>
<name>A0A9X3N4W2_9ACTN</name>
<dbReference type="PANTHER" id="PTHR43132">
    <property type="entry name" value="ARSENICAL RESISTANCE OPERON REPRESSOR ARSR-RELATED"/>
    <property type="match status" value="1"/>
</dbReference>
<dbReference type="PANTHER" id="PTHR43132:SF2">
    <property type="entry name" value="ARSENICAL RESISTANCE OPERON REPRESSOR ARSR-RELATED"/>
    <property type="match status" value="1"/>
</dbReference>
<evidence type="ECO:0000256" key="2">
    <source>
        <dbReference type="ARBA" id="ARBA00023125"/>
    </source>
</evidence>
<reference evidence="5" key="1">
    <citation type="submission" date="2022-10" db="EMBL/GenBank/DDBJ databases">
        <title>The WGS of Solirubrobacter phytolaccae KCTC 29190.</title>
        <authorList>
            <person name="Jiang Z."/>
        </authorList>
    </citation>
    <scope>NUCLEOTIDE SEQUENCE</scope>
    <source>
        <strain evidence="5">KCTC 29190</strain>
    </source>
</reference>
<gene>
    <name evidence="5" type="ORF">OJ997_05205</name>
</gene>
<dbReference type="GO" id="GO:0003700">
    <property type="term" value="F:DNA-binding transcription factor activity"/>
    <property type="evidence" value="ECO:0007669"/>
    <property type="project" value="InterPro"/>
</dbReference>
<dbReference type="RefSeq" id="WP_270023983.1">
    <property type="nucleotide sequence ID" value="NZ_JAPDDP010000006.1"/>
</dbReference>
<dbReference type="GO" id="GO:0003677">
    <property type="term" value="F:DNA binding"/>
    <property type="evidence" value="ECO:0007669"/>
    <property type="project" value="UniProtKB-KW"/>
</dbReference>
<evidence type="ECO:0000256" key="3">
    <source>
        <dbReference type="ARBA" id="ARBA00023163"/>
    </source>
</evidence>
<keyword evidence="3" id="KW-0804">Transcription</keyword>
<dbReference type="CDD" id="cd00090">
    <property type="entry name" value="HTH_ARSR"/>
    <property type="match status" value="1"/>
</dbReference>
<evidence type="ECO:0000259" key="4">
    <source>
        <dbReference type="PROSITE" id="PS50987"/>
    </source>
</evidence>
<evidence type="ECO:0000313" key="6">
    <source>
        <dbReference type="Proteomes" id="UP001147653"/>
    </source>
</evidence>
<dbReference type="InterPro" id="IPR011991">
    <property type="entry name" value="ArsR-like_HTH"/>
</dbReference>
<comment type="caution">
    <text evidence="5">The sequence shown here is derived from an EMBL/GenBank/DDBJ whole genome shotgun (WGS) entry which is preliminary data.</text>
</comment>
<dbReference type="Gene3D" id="1.10.10.10">
    <property type="entry name" value="Winged helix-like DNA-binding domain superfamily/Winged helix DNA-binding domain"/>
    <property type="match status" value="1"/>
</dbReference>
<evidence type="ECO:0000313" key="5">
    <source>
        <dbReference type="EMBL" id="MDA0179684.1"/>
    </source>
</evidence>
<sequence>MSDARVAVLKALGHPLRLRVVDRLGHVGPAPVSALAAELDASLPDVSAALRVLRSAGLVSVAREGRSSVYALTAGVDLVLPWLDRVVGAGPAPASARPRVSRTCYGHLGGPLGVSLYRWLVARGALVAGEDGVVTVVREDELRSLGVESVEIGRQRLAFECLDATEHAPHLAGALGDALAAALFERGWIERAGDGREVTVVDGRLERMIAGDER</sequence>
<dbReference type="SMART" id="SM00418">
    <property type="entry name" value="HTH_ARSR"/>
    <property type="match status" value="1"/>
</dbReference>
<dbReference type="EMBL" id="JAPDDP010000006">
    <property type="protein sequence ID" value="MDA0179684.1"/>
    <property type="molecule type" value="Genomic_DNA"/>
</dbReference>
<proteinExistence type="predicted"/>
<dbReference type="InterPro" id="IPR036388">
    <property type="entry name" value="WH-like_DNA-bd_sf"/>
</dbReference>
<dbReference type="NCBIfam" id="NF033788">
    <property type="entry name" value="HTH_metalloreg"/>
    <property type="match status" value="1"/>
</dbReference>
<keyword evidence="2" id="KW-0238">DNA-binding</keyword>
<dbReference type="InterPro" id="IPR036390">
    <property type="entry name" value="WH_DNA-bd_sf"/>
</dbReference>
<dbReference type="PROSITE" id="PS50987">
    <property type="entry name" value="HTH_ARSR_2"/>
    <property type="match status" value="1"/>
</dbReference>
<accession>A0A9X3N4W2</accession>
<feature type="domain" description="HTH arsR-type" evidence="4">
    <location>
        <begin position="1"/>
        <end position="94"/>
    </location>
</feature>